<feature type="domain" description="Ketosynthase family 3 (KS3)" evidence="7">
    <location>
        <begin position="334"/>
        <end position="673"/>
    </location>
</feature>
<evidence type="ECO:0000313" key="10">
    <source>
        <dbReference type="Proteomes" id="UP000249789"/>
    </source>
</evidence>
<reference evidence="9 10" key="1">
    <citation type="submission" date="2018-02" db="EMBL/GenBank/DDBJ databases">
        <title>The genomes of Aspergillus section Nigri reveals drivers in fungal speciation.</title>
        <authorList>
            <consortium name="DOE Joint Genome Institute"/>
            <person name="Vesth T.C."/>
            <person name="Nybo J."/>
            <person name="Theobald S."/>
            <person name="Brandl J."/>
            <person name="Frisvad J.C."/>
            <person name="Nielsen K.F."/>
            <person name="Lyhne E.K."/>
            <person name="Kogle M.E."/>
            <person name="Kuo A."/>
            <person name="Riley R."/>
            <person name="Clum A."/>
            <person name="Nolan M."/>
            <person name="Lipzen A."/>
            <person name="Salamov A."/>
            <person name="Henrissat B."/>
            <person name="Wiebenga A."/>
            <person name="De vries R.P."/>
            <person name="Grigoriev I.V."/>
            <person name="Mortensen U.H."/>
            <person name="Andersen M.R."/>
            <person name="Baker S.E."/>
        </authorList>
    </citation>
    <scope>NUCLEOTIDE SEQUENCE [LARGE SCALE GENOMIC DNA]</scope>
    <source>
        <strain evidence="9 10">CBS 313.89</strain>
    </source>
</reference>
<dbReference type="InterPro" id="IPR020841">
    <property type="entry name" value="PKS_Beta-ketoAc_synthase_dom"/>
</dbReference>
<dbReference type="GO" id="GO:0004312">
    <property type="term" value="F:fatty acid synthase activity"/>
    <property type="evidence" value="ECO:0007669"/>
    <property type="project" value="TreeGrafter"/>
</dbReference>
<dbReference type="PROSITE" id="PS50075">
    <property type="entry name" value="CARRIER"/>
    <property type="match status" value="2"/>
</dbReference>
<dbReference type="InterPro" id="IPR036736">
    <property type="entry name" value="ACP-like_sf"/>
</dbReference>
<evidence type="ECO:0000259" key="7">
    <source>
        <dbReference type="PROSITE" id="PS52004"/>
    </source>
</evidence>
<dbReference type="Gene3D" id="1.10.1200.10">
    <property type="entry name" value="ACP-like"/>
    <property type="match status" value="2"/>
</dbReference>
<dbReference type="PROSITE" id="PS52019">
    <property type="entry name" value="PKS_MFAS_DH"/>
    <property type="match status" value="1"/>
</dbReference>
<dbReference type="InterPro" id="IPR014030">
    <property type="entry name" value="Ketoacyl_synth_N"/>
</dbReference>
<dbReference type="RefSeq" id="XP_040795676.1">
    <property type="nucleotide sequence ID" value="XM_040949006.1"/>
</dbReference>
<dbReference type="SMART" id="SM00827">
    <property type="entry name" value="PKS_AT"/>
    <property type="match status" value="1"/>
</dbReference>
<keyword evidence="10" id="KW-1185">Reference proteome</keyword>
<dbReference type="Pfam" id="PF00698">
    <property type="entry name" value="Acyl_transf_1"/>
    <property type="match status" value="1"/>
</dbReference>
<dbReference type="GO" id="GO:0044550">
    <property type="term" value="P:secondary metabolite biosynthetic process"/>
    <property type="evidence" value="ECO:0007669"/>
    <property type="project" value="TreeGrafter"/>
</dbReference>
<sequence>MAHHDSVSLVHFGDQTANLDSSLRALLRSAKRLPDLDQFLRRSTEVLQTGVRTLPVTSQAEWACRTLGDFLLAVEASVDEHRPAIVTVLLTICQLGYLYVYLEQQLPDFLQSAKRIMVGLCTGMLPAATAACLTNASEVLRIGPEITCIAFRLGLYVSRCSHALTVVQGSWAVSVSGVTEEQLRGALQQFNETCTASPMLQPYISVIANSSFTVAGPPSALQGFADFMHDYMPRARIISIPIFAAYHSSLIYPTIPDSIIGNSSLLDQPRNPKSSLISTHTGLTVHDALTLRDYLHIAVHDILQHPVHLVTVLKSLRTQSRTDTSLTVSQLEHRGGFAIIGMAGRFPGADSLNTFWEILEKGLDLHRLIPANRFNNPDLFDARLFNLSAKEAAAMDPSQRLLLMTTYEALQMAGYSPGRGSSGRAHRVGTFVGQTSDDYRETNAGQDVGIFWTPGGMRAFGSGRLNHHFGWDGPSYSVDTACSSRGVNIMTSSDPFAGLSRGGFLSPTGSCKTWDAAADGYCRGEGVERLFTTVFEGADVEPTEVDYVEMHGTGTQAGDVAETSAVARAFSSRSRDSSPLYLGAVKSNIGHGESASGVASIIRSVLMLQKSIIPPHVGIKNVINPNIPAEQFRALNIQIPRMKMPFLAGTRLRKILVNNFNAAGGNTSLLLEEHTAEQAETGGGLTQEHRSSQIVTVSAKTPHALIGNMDRLIQFLQEHPNTSISDLAYSMTARQMHHPHRKAYTFSTVQELVSQLSEPLDETLTAAQQSPSTVFLFAGQGSLYQGMGQQLMYSSKHFFDKIQEIDQMCHITFAVGIALASLWRSWGVTPRLVCGHNLSTYAALCISGASPLAKVSCYNSPSSTVVGGTVEDISSLASSLSASDIHHEILRVPYAFHSAQLDQCLQSFEALARQVRFNRPAVPVASTCLGVVVSEPGVFCAEYLSRQARQPVLFGQAIQAIISRGDYNEKSTFWVDIGARPFCAPMTKSILGKRSVPSLLSMTPNQSDWLTLSQSVAKAYSVGFEIDWDAIHREHETRLKFLPLPPYSFDLKSYWLQYRGDWLITKHSPTRGLKSDWRSFEPTPTIQRIEKEELVAGGGTISFVSDLNDPILRAVATGHLVRQVALCPSSVYADMALTAAIYIWNRTEPHSVPAMEIQDMTVRQPLILEGRDQLLAYITISKAAKSHSAMVTISTRRYAGDDMSHEAIHAQCVVIFGDGNVWMAQWAKQQYLIQNRIHSLKAAAQKGEIHKLKRSMIYRLFSSFFKYSKPFQGMDEVWVDSDLFEAAAQIRFASIATNSKFTFSPHWLDSLIHLSGFILNHALCHFDFGDRAYQAYVHMQESQASGDKDVMSADVYILEQDGNRVIGLVTDVRFKAVKRRLLDVLLPSTRAALAIAKPEQRKSRTLEAADRPRTNETPFARLRACISDETEVLVNEVTEKTNLAEIGLDSLLSFAVVAWLQQELQVEISRSALISSKTLGDLRPYLQATKSGDDGDEQVNQSSPEEGTGILTPTTSIAKEPIDLFQAFKSVIFVESEVDPRDVVISGTNFADLGIDSLLGLAILNAFQNQSGCRLPHSFFSDYPTFAVAERYFHSRSSTSLPSFPLPVGISQDKVQSPAAVCQSVQLQGDSAYNGSVAIS</sequence>
<protein>
    <submittedName>
        <fullName evidence="9">Ketoacyl-synt-domain-containing protein</fullName>
    </submittedName>
</protein>
<dbReference type="InterPro" id="IPR006162">
    <property type="entry name" value="Ppantetheine_attach_site"/>
</dbReference>
<dbReference type="SMART" id="SM00825">
    <property type="entry name" value="PKS_KS"/>
    <property type="match status" value="1"/>
</dbReference>
<feature type="domain" description="PKS/mFAS DH" evidence="8">
    <location>
        <begin position="1087"/>
        <end position="1383"/>
    </location>
</feature>
<dbReference type="Pfam" id="PF16073">
    <property type="entry name" value="SAT"/>
    <property type="match status" value="1"/>
</dbReference>
<evidence type="ECO:0000256" key="3">
    <source>
        <dbReference type="ARBA" id="ARBA00022679"/>
    </source>
</evidence>
<dbReference type="Gene3D" id="3.30.70.3290">
    <property type="match status" value="2"/>
</dbReference>
<dbReference type="InterPro" id="IPR016039">
    <property type="entry name" value="Thiolase-like"/>
</dbReference>
<evidence type="ECO:0000259" key="8">
    <source>
        <dbReference type="PROSITE" id="PS52019"/>
    </source>
</evidence>
<dbReference type="InterPro" id="IPR014031">
    <property type="entry name" value="Ketoacyl_synth_C"/>
</dbReference>
<feature type="region of interest" description="C-terminal hotdog fold" evidence="4">
    <location>
        <begin position="1249"/>
        <end position="1383"/>
    </location>
</feature>
<dbReference type="InterPro" id="IPR032088">
    <property type="entry name" value="SAT"/>
</dbReference>
<feature type="region of interest" description="Disordered" evidence="5">
    <location>
        <begin position="1486"/>
        <end position="1513"/>
    </location>
</feature>
<keyword evidence="3" id="KW-0808">Transferase</keyword>
<feature type="region of interest" description="N-terminal hotdog fold" evidence="4">
    <location>
        <begin position="1087"/>
        <end position="1221"/>
    </location>
</feature>
<dbReference type="PROSITE" id="PS52004">
    <property type="entry name" value="KS3_2"/>
    <property type="match status" value="1"/>
</dbReference>
<dbReference type="GO" id="GO:0006633">
    <property type="term" value="P:fatty acid biosynthetic process"/>
    <property type="evidence" value="ECO:0007669"/>
    <property type="project" value="TreeGrafter"/>
</dbReference>
<dbReference type="Pfam" id="PF00109">
    <property type="entry name" value="ketoacyl-synt"/>
    <property type="match status" value="1"/>
</dbReference>
<dbReference type="InterPro" id="IPR030918">
    <property type="entry name" value="PT_fungal_PKS"/>
</dbReference>
<dbReference type="CDD" id="cd00833">
    <property type="entry name" value="PKS"/>
    <property type="match status" value="1"/>
</dbReference>
<feature type="domain" description="Carrier" evidence="6">
    <location>
        <begin position="1416"/>
        <end position="1490"/>
    </location>
</feature>
<organism evidence="9 10">
    <name type="scientific">Aspergillus fijiensis CBS 313.89</name>
    <dbReference type="NCBI Taxonomy" id="1448319"/>
    <lineage>
        <taxon>Eukaryota</taxon>
        <taxon>Fungi</taxon>
        <taxon>Dikarya</taxon>
        <taxon>Ascomycota</taxon>
        <taxon>Pezizomycotina</taxon>
        <taxon>Eurotiomycetes</taxon>
        <taxon>Eurotiomycetidae</taxon>
        <taxon>Eurotiales</taxon>
        <taxon>Aspergillaceae</taxon>
        <taxon>Aspergillus</taxon>
    </lineage>
</organism>
<evidence type="ECO:0000256" key="4">
    <source>
        <dbReference type="PROSITE-ProRule" id="PRU01363"/>
    </source>
</evidence>
<keyword evidence="1" id="KW-0596">Phosphopantetheine</keyword>
<dbReference type="Proteomes" id="UP000249789">
    <property type="component" value="Unassembled WGS sequence"/>
</dbReference>
<dbReference type="Gene3D" id="3.40.47.10">
    <property type="match status" value="3"/>
</dbReference>
<feature type="compositionally biased region" description="Polar residues" evidence="5">
    <location>
        <begin position="1498"/>
        <end position="1513"/>
    </location>
</feature>
<accession>A0A8G1RE91</accession>
<dbReference type="InterPro" id="IPR050091">
    <property type="entry name" value="PKS_NRPS_Biosynth_Enz"/>
</dbReference>
<proteinExistence type="predicted"/>
<dbReference type="InterPro" id="IPR014043">
    <property type="entry name" value="Acyl_transferase_dom"/>
</dbReference>
<dbReference type="VEuPathDB" id="FungiDB:BO72DRAFT_501724"/>
<dbReference type="GeneID" id="63866339"/>
<keyword evidence="2" id="KW-0597">Phosphoprotein</keyword>
<evidence type="ECO:0000313" key="9">
    <source>
        <dbReference type="EMBL" id="RAK71664.1"/>
    </source>
</evidence>
<dbReference type="SUPFAM" id="SSF47336">
    <property type="entry name" value="ACP-like"/>
    <property type="match status" value="2"/>
</dbReference>
<dbReference type="InterPro" id="IPR042104">
    <property type="entry name" value="PKS_dehydratase_sf"/>
</dbReference>
<dbReference type="PANTHER" id="PTHR43775:SF37">
    <property type="entry name" value="SI:DKEY-61P9.11"/>
    <property type="match status" value="1"/>
</dbReference>
<feature type="domain" description="Carrier" evidence="6">
    <location>
        <begin position="1522"/>
        <end position="1597"/>
    </location>
</feature>
<name>A0A8G1RE91_9EURO</name>
<dbReference type="Gene3D" id="3.40.366.10">
    <property type="entry name" value="Malonyl-Coenzyme A Acyl Carrier Protein, domain 2"/>
    <property type="match status" value="4"/>
</dbReference>
<dbReference type="Gene3D" id="3.10.129.110">
    <property type="entry name" value="Polyketide synthase dehydratase"/>
    <property type="match status" value="1"/>
</dbReference>
<evidence type="ECO:0000256" key="1">
    <source>
        <dbReference type="ARBA" id="ARBA00022450"/>
    </source>
</evidence>
<dbReference type="EMBL" id="KZ824713">
    <property type="protein sequence ID" value="RAK71664.1"/>
    <property type="molecule type" value="Genomic_DNA"/>
</dbReference>
<dbReference type="InterPro" id="IPR049900">
    <property type="entry name" value="PKS_mFAS_DH"/>
</dbReference>
<dbReference type="PROSITE" id="PS00012">
    <property type="entry name" value="PHOSPHOPANTETHEINE"/>
    <property type="match status" value="1"/>
</dbReference>
<dbReference type="Pfam" id="PF00550">
    <property type="entry name" value="PP-binding"/>
    <property type="match status" value="2"/>
</dbReference>
<dbReference type="InterPro" id="IPR009081">
    <property type="entry name" value="PP-bd_ACP"/>
</dbReference>
<evidence type="ECO:0000256" key="2">
    <source>
        <dbReference type="ARBA" id="ARBA00022553"/>
    </source>
</evidence>
<gene>
    <name evidence="9" type="ORF">BO72DRAFT_501724</name>
</gene>
<dbReference type="InterPro" id="IPR016035">
    <property type="entry name" value="Acyl_Trfase/lysoPLipase"/>
</dbReference>
<dbReference type="PANTHER" id="PTHR43775">
    <property type="entry name" value="FATTY ACID SYNTHASE"/>
    <property type="match status" value="1"/>
</dbReference>
<dbReference type="InterPro" id="IPR001227">
    <property type="entry name" value="Ac_transferase_dom_sf"/>
</dbReference>
<dbReference type="Pfam" id="PF22621">
    <property type="entry name" value="CurL-like_PKS_C"/>
    <property type="match status" value="1"/>
</dbReference>
<dbReference type="NCBIfam" id="TIGR04532">
    <property type="entry name" value="PT_fungal_PKS"/>
    <property type="match status" value="1"/>
</dbReference>
<dbReference type="Pfam" id="PF02801">
    <property type="entry name" value="Ketoacyl-synt_C"/>
    <property type="match status" value="1"/>
</dbReference>
<dbReference type="SUPFAM" id="SSF53901">
    <property type="entry name" value="Thiolase-like"/>
    <property type="match status" value="1"/>
</dbReference>
<evidence type="ECO:0000259" key="6">
    <source>
        <dbReference type="PROSITE" id="PS50075"/>
    </source>
</evidence>
<evidence type="ECO:0000256" key="5">
    <source>
        <dbReference type="SAM" id="MobiDB-lite"/>
    </source>
</evidence>
<feature type="active site" description="Proton donor; for dehydratase activity" evidence="4">
    <location>
        <position position="1309"/>
    </location>
</feature>
<dbReference type="OrthoDB" id="329835at2759"/>
<dbReference type="SUPFAM" id="SSF52151">
    <property type="entry name" value="FabD/lysophospholipase-like"/>
    <property type="match status" value="1"/>
</dbReference>
<feature type="active site" description="Proton acceptor; for dehydratase activity" evidence="4">
    <location>
        <position position="1119"/>
    </location>
</feature>